<dbReference type="EMBL" id="BAAANE010000004">
    <property type="protein sequence ID" value="GAA1634820.1"/>
    <property type="molecule type" value="Genomic_DNA"/>
</dbReference>
<dbReference type="Pfam" id="PF00583">
    <property type="entry name" value="Acetyltransf_1"/>
    <property type="match status" value="1"/>
</dbReference>
<dbReference type="SUPFAM" id="SSF55729">
    <property type="entry name" value="Acyl-CoA N-acyltransferases (Nat)"/>
    <property type="match status" value="1"/>
</dbReference>
<keyword evidence="2" id="KW-0012">Acyltransferase</keyword>
<keyword evidence="1" id="KW-0808">Transferase</keyword>
<feature type="domain" description="N-acetyltransferase" evidence="3">
    <location>
        <begin position="3"/>
        <end position="164"/>
    </location>
</feature>
<protein>
    <submittedName>
        <fullName evidence="4">GNAT family N-acetyltransferase</fullName>
    </submittedName>
</protein>
<dbReference type="PANTHER" id="PTHR43877">
    <property type="entry name" value="AMINOALKYLPHOSPHONATE N-ACETYLTRANSFERASE-RELATED-RELATED"/>
    <property type="match status" value="1"/>
</dbReference>
<dbReference type="InterPro" id="IPR016181">
    <property type="entry name" value="Acyl_CoA_acyltransferase"/>
</dbReference>
<dbReference type="Gene3D" id="3.40.630.30">
    <property type="match status" value="1"/>
</dbReference>
<evidence type="ECO:0000313" key="5">
    <source>
        <dbReference type="Proteomes" id="UP001501319"/>
    </source>
</evidence>
<proteinExistence type="predicted"/>
<sequence>MTVTVRRLTEDDWKTLREIRLRALLDAPESFYSTYQESVGLTEDDWRSRLASTDRVTLLAELDDRPAGMVSGAPTSEDERDPRAALMLAMWVEPESRGHGVAKALTGALLDWSREQGYERLLLWVYDAAPRAAAFYRRTGFVPTGRVEVFHDPSRPLTLMSRGL</sequence>
<dbReference type="PROSITE" id="PS51186">
    <property type="entry name" value="GNAT"/>
    <property type="match status" value="1"/>
</dbReference>
<accession>A0ABN2F824</accession>
<dbReference type="InterPro" id="IPR000182">
    <property type="entry name" value="GNAT_dom"/>
</dbReference>
<gene>
    <name evidence="4" type="ORF">GCM10009744_24490</name>
</gene>
<dbReference type="CDD" id="cd04301">
    <property type="entry name" value="NAT_SF"/>
    <property type="match status" value="1"/>
</dbReference>
<evidence type="ECO:0000256" key="1">
    <source>
        <dbReference type="ARBA" id="ARBA00022679"/>
    </source>
</evidence>
<comment type="caution">
    <text evidence="4">The sequence shown here is derived from an EMBL/GenBank/DDBJ whole genome shotgun (WGS) entry which is preliminary data.</text>
</comment>
<evidence type="ECO:0000259" key="3">
    <source>
        <dbReference type="PROSITE" id="PS51186"/>
    </source>
</evidence>
<evidence type="ECO:0000256" key="2">
    <source>
        <dbReference type="ARBA" id="ARBA00023315"/>
    </source>
</evidence>
<name>A0ABN2F824_9ACTN</name>
<reference evidence="4 5" key="1">
    <citation type="journal article" date="2019" name="Int. J. Syst. Evol. Microbiol.">
        <title>The Global Catalogue of Microorganisms (GCM) 10K type strain sequencing project: providing services to taxonomists for standard genome sequencing and annotation.</title>
        <authorList>
            <consortium name="The Broad Institute Genomics Platform"/>
            <consortium name="The Broad Institute Genome Sequencing Center for Infectious Disease"/>
            <person name="Wu L."/>
            <person name="Ma J."/>
        </authorList>
    </citation>
    <scope>NUCLEOTIDE SEQUENCE [LARGE SCALE GENOMIC DNA]</scope>
    <source>
        <strain evidence="4 5">JCM 14306</strain>
    </source>
</reference>
<keyword evidence="5" id="KW-1185">Reference proteome</keyword>
<dbReference type="InterPro" id="IPR050832">
    <property type="entry name" value="Bact_Acetyltransf"/>
</dbReference>
<organism evidence="4 5">
    <name type="scientific">Kribbella alba</name>
    <dbReference type="NCBI Taxonomy" id="190197"/>
    <lineage>
        <taxon>Bacteria</taxon>
        <taxon>Bacillati</taxon>
        <taxon>Actinomycetota</taxon>
        <taxon>Actinomycetes</taxon>
        <taxon>Propionibacteriales</taxon>
        <taxon>Kribbellaceae</taxon>
        <taxon>Kribbella</taxon>
    </lineage>
</organism>
<evidence type="ECO:0000313" key="4">
    <source>
        <dbReference type="EMBL" id="GAA1634820.1"/>
    </source>
</evidence>
<dbReference type="RefSeq" id="WP_344111233.1">
    <property type="nucleotide sequence ID" value="NZ_BAAANE010000004.1"/>
</dbReference>
<dbReference type="Proteomes" id="UP001501319">
    <property type="component" value="Unassembled WGS sequence"/>
</dbReference>